<gene>
    <name evidence="2" type="ORF">CBP51_09030</name>
</gene>
<feature type="chain" id="PRO_5012017772" evidence="1">
    <location>
        <begin position="22"/>
        <end position="256"/>
    </location>
</feature>
<evidence type="ECO:0000313" key="3">
    <source>
        <dbReference type="Proteomes" id="UP000216101"/>
    </source>
</evidence>
<keyword evidence="3" id="KW-1185">Reference proteome</keyword>
<name>A0A266QCP2_9GAMM</name>
<dbReference type="Pfam" id="PF14099">
    <property type="entry name" value="Polysacc_lyase"/>
    <property type="match status" value="1"/>
</dbReference>
<keyword evidence="1" id="KW-0732">Signal</keyword>
<evidence type="ECO:0000313" key="2">
    <source>
        <dbReference type="EMBL" id="OZY87111.1"/>
    </source>
</evidence>
<dbReference type="InterPro" id="IPR013320">
    <property type="entry name" value="ConA-like_dom_sf"/>
</dbReference>
<dbReference type="Proteomes" id="UP000216101">
    <property type="component" value="Unassembled WGS sequence"/>
</dbReference>
<protein>
    <submittedName>
        <fullName evidence="2">Uncharacterized protein</fullName>
    </submittedName>
</protein>
<sequence length="256" mass="29213">MTKFLNIATFALCFYAFNAGASILWQGDFETGDMSQWSTPINPAGHSVISDCVFDGKYAGKITLTGDESFLWHGNKDLNRSEFHHRYTVAESNEGSTQEGSDTFFAFSFYLPKELSKHKHELGYWESDKSWQQMFRFNIHGSELSFQETAAKDVLWKLSEGAAPGKWHRIALHIHWSTDSKTGSTEVWVNGKHMGKHHFQTLPVKDALMFTQIGILRHQETSTEEILIDGALRTDNLTELLERNRYLIGKTCPQDK</sequence>
<reference evidence="3" key="1">
    <citation type="submission" date="2017-05" db="EMBL/GenBank/DDBJ databases">
        <authorList>
            <person name="Barney B.M."/>
        </authorList>
    </citation>
    <scope>NUCLEOTIDE SEQUENCE [LARGE SCALE GENOMIC DNA]</scope>
    <source>
        <strain evidence="3">PSBB022</strain>
    </source>
</reference>
<organism evidence="2 3">
    <name type="scientific">Cellvibrio mixtus</name>
    <dbReference type="NCBI Taxonomy" id="39650"/>
    <lineage>
        <taxon>Bacteria</taxon>
        <taxon>Pseudomonadati</taxon>
        <taxon>Pseudomonadota</taxon>
        <taxon>Gammaproteobacteria</taxon>
        <taxon>Cellvibrionales</taxon>
        <taxon>Cellvibrionaceae</taxon>
        <taxon>Cellvibrio</taxon>
    </lineage>
</organism>
<accession>A0A266QCP2</accession>
<proteinExistence type="predicted"/>
<comment type="caution">
    <text evidence="2">The sequence shown here is derived from an EMBL/GenBank/DDBJ whole genome shotgun (WGS) entry which is preliminary data.</text>
</comment>
<dbReference type="SUPFAM" id="SSF49899">
    <property type="entry name" value="Concanavalin A-like lectins/glucanases"/>
    <property type="match status" value="1"/>
</dbReference>
<dbReference type="RefSeq" id="WP_094984595.1">
    <property type="nucleotide sequence ID" value="NZ_NHNI01000001.1"/>
</dbReference>
<dbReference type="InterPro" id="IPR025975">
    <property type="entry name" value="Polysacc_lyase"/>
</dbReference>
<feature type="signal peptide" evidence="1">
    <location>
        <begin position="1"/>
        <end position="21"/>
    </location>
</feature>
<dbReference type="Gene3D" id="2.60.120.200">
    <property type="match status" value="1"/>
</dbReference>
<evidence type="ECO:0000256" key="1">
    <source>
        <dbReference type="SAM" id="SignalP"/>
    </source>
</evidence>
<dbReference type="EMBL" id="NHNI01000001">
    <property type="protein sequence ID" value="OZY87111.1"/>
    <property type="molecule type" value="Genomic_DNA"/>
</dbReference>
<dbReference type="AlphaFoldDB" id="A0A266QCP2"/>